<dbReference type="InterPro" id="IPR011701">
    <property type="entry name" value="MFS"/>
</dbReference>
<dbReference type="PANTHER" id="PTHR23502:SF34">
    <property type="entry name" value="PROTEIN HOL1"/>
    <property type="match status" value="1"/>
</dbReference>
<feature type="transmembrane region" description="Helical" evidence="5">
    <location>
        <begin position="136"/>
        <end position="155"/>
    </location>
</feature>
<dbReference type="Pfam" id="PF07690">
    <property type="entry name" value="MFS_1"/>
    <property type="match status" value="1"/>
</dbReference>
<comment type="subcellular location">
    <subcellularLocation>
        <location evidence="1">Membrane</location>
        <topology evidence="1">Multi-pass membrane protein</topology>
    </subcellularLocation>
</comment>
<feature type="domain" description="Major facilitator superfamily (MFS) profile" evidence="6">
    <location>
        <begin position="68"/>
        <end position="532"/>
    </location>
</feature>
<dbReference type="PANTHER" id="PTHR23502">
    <property type="entry name" value="MAJOR FACILITATOR SUPERFAMILY"/>
    <property type="match status" value="1"/>
</dbReference>
<feature type="transmembrane region" description="Helical" evidence="5">
    <location>
        <begin position="66"/>
        <end position="93"/>
    </location>
</feature>
<dbReference type="EMBL" id="JARVKM010000045">
    <property type="protein sequence ID" value="KAK9774010.1"/>
    <property type="molecule type" value="Genomic_DNA"/>
</dbReference>
<comment type="caution">
    <text evidence="7">The sequence shown here is derived from an EMBL/GenBank/DDBJ whole genome shotgun (WGS) entry which is preliminary data.</text>
</comment>
<evidence type="ECO:0000259" key="6">
    <source>
        <dbReference type="PROSITE" id="PS50850"/>
    </source>
</evidence>
<proteinExistence type="predicted"/>
<dbReference type="SUPFAM" id="SSF103473">
    <property type="entry name" value="MFS general substrate transporter"/>
    <property type="match status" value="1"/>
</dbReference>
<evidence type="ECO:0000313" key="7">
    <source>
        <dbReference type="EMBL" id="KAK9774010.1"/>
    </source>
</evidence>
<feature type="transmembrane region" description="Helical" evidence="5">
    <location>
        <begin position="230"/>
        <end position="251"/>
    </location>
</feature>
<name>A0ABR2XK37_9PEZI</name>
<keyword evidence="4 5" id="KW-0472">Membrane</keyword>
<evidence type="ECO:0000256" key="2">
    <source>
        <dbReference type="ARBA" id="ARBA00022692"/>
    </source>
</evidence>
<dbReference type="Proteomes" id="UP001465668">
    <property type="component" value="Unassembled WGS sequence"/>
</dbReference>
<evidence type="ECO:0000256" key="4">
    <source>
        <dbReference type="ARBA" id="ARBA00023136"/>
    </source>
</evidence>
<reference evidence="7 8" key="1">
    <citation type="submission" date="2024-02" db="EMBL/GenBank/DDBJ databases">
        <title>First draft genome assembly of two strains of Seiridium cardinale.</title>
        <authorList>
            <person name="Emiliani G."/>
            <person name="Scali E."/>
        </authorList>
    </citation>
    <scope>NUCLEOTIDE SEQUENCE [LARGE SCALE GENOMIC DNA]</scope>
    <source>
        <strain evidence="7 8">BM-138-000479</strain>
    </source>
</reference>
<dbReference type="Gene3D" id="1.20.1250.20">
    <property type="entry name" value="MFS general substrate transporter like domains"/>
    <property type="match status" value="1"/>
</dbReference>
<feature type="transmembrane region" description="Helical" evidence="5">
    <location>
        <begin position="471"/>
        <end position="490"/>
    </location>
</feature>
<feature type="transmembrane region" description="Helical" evidence="5">
    <location>
        <begin position="440"/>
        <end position="464"/>
    </location>
</feature>
<evidence type="ECO:0000256" key="1">
    <source>
        <dbReference type="ARBA" id="ARBA00004141"/>
    </source>
</evidence>
<feature type="transmembrane region" description="Helical" evidence="5">
    <location>
        <begin position="415"/>
        <end position="434"/>
    </location>
</feature>
<sequence length="554" mass="60129">MAHQPSPSVAPSYFAPSTSSFHASNRDSGDLAGSVFLVSSVGDIIRLPIPSKSPRDPLSWSGWRRILAFTCIEFQSVAASFLINVPGSIIPIIYTEFPESTTKPFSVGILASALTLFAGFGYLINIPLATAVGRRPVMIGSAVLTVASTLWAGFAGDFYQLLVALVLQGFAVGGTISMCLMMLLDATFIHERPHALSLYWCIGSIFIKLTTIPLPFIATLATSWRTMYRIWFLVCVASLVLLICFVPETLFIRPPVAIDGRVAVQSATEKIHIYDDWMFVPQSGGLKPLPEVPPQRPWLERLKVQKVRETQWWSIIATYAQMPFCFINPLIFWVSLLNASILGCVIFLNLLQPTSLAKSLGDDQAVNINKWLAISGAIGALLSIPLSGPLIAWVTRHLSLRNDGVRHAEVYLPGFAVPTISGCLSVLIGGLTAAQGLSPVWQYVASALSMISYNTGNVATLLWITEAFPRWAAAALTVVLVTGNILAFVFGLKLSPWTADGCLVVLPETYALTGVLALMGLVAVPAAFWGKTVRQYIQGRWNFSETGALRPQAV</sequence>
<feature type="transmembrane region" description="Helical" evidence="5">
    <location>
        <begin position="105"/>
        <end position="124"/>
    </location>
</feature>
<organism evidence="7 8">
    <name type="scientific">Seiridium cardinale</name>
    <dbReference type="NCBI Taxonomy" id="138064"/>
    <lineage>
        <taxon>Eukaryota</taxon>
        <taxon>Fungi</taxon>
        <taxon>Dikarya</taxon>
        <taxon>Ascomycota</taxon>
        <taxon>Pezizomycotina</taxon>
        <taxon>Sordariomycetes</taxon>
        <taxon>Xylariomycetidae</taxon>
        <taxon>Amphisphaeriales</taxon>
        <taxon>Sporocadaceae</taxon>
        <taxon>Seiridium</taxon>
    </lineage>
</organism>
<protein>
    <submittedName>
        <fullName evidence="7">Major facilitator superfamily domain-containing protein</fullName>
    </submittedName>
</protein>
<evidence type="ECO:0000256" key="3">
    <source>
        <dbReference type="ARBA" id="ARBA00022989"/>
    </source>
</evidence>
<keyword evidence="8" id="KW-1185">Reference proteome</keyword>
<keyword evidence="2 5" id="KW-0812">Transmembrane</keyword>
<evidence type="ECO:0000313" key="8">
    <source>
        <dbReference type="Proteomes" id="UP001465668"/>
    </source>
</evidence>
<evidence type="ECO:0000256" key="5">
    <source>
        <dbReference type="SAM" id="Phobius"/>
    </source>
</evidence>
<accession>A0ABR2XK37</accession>
<gene>
    <name evidence="7" type="ORF">SCAR479_09350</name>
</gene>
<feature type="transmembrane region" description="Helical" evidence="5">
    <location>
        <begin position="371"/>
        <end position="394"/>
    </location>
</feature>
<dbReference type="InterPro" id="IPR020846">
    <property type="entry name" value="MFS_dom"/>
</dbReference>
<feature type="transmembrane region" description="Helical" evidence="5">
    <location>
        <begin position="330"/>
        <end position="351"/>
    </location>
</feature>
<feature type="transmembrane region" description="Helical" evidence="5">
    <location>
        <begin position="510"/>
        <end position="530"/>
    </location>
</feature>
<dbReference type="InterPro" id="IPR036259">
    <property type="entry name" value="MFS_trans_sf"/>
</dbReference>
<feature type="transmembrane region" description="Helical" evidence="5">
    <location>
        <begin position="161"/>
        <end position="184"/>
    </location>
</feature>
<keyword evidence="3 5" id="KW-1133">Transmembrane helix</keyword>
<feature type="transmembrane region" description="Helical" evidence="5">
    <location>
        <begin position="196"/>
        <end position="218"/>
    </location>
</feature>
<dbReference type="PROSITE" id="PS50850">
    <property type="entry name" value="MFS"/>
    <property type="match status" value="1"/>
</dbReference>
<dbReference type="CDD" id="cd06174">
    <property type="entry name" value="MFS"/>
    <property type="match status" value="1"/>
</dbReference>